<evidence type="ECO:0000256" key="11">
    <source>
        <dbReference type="HAMAP-Rule" id="MF_03141"/>
    </source>
</evidence>
<dbReference type="AlphaFoldDB" id="A0A835Z701"/>
<dbReference type="GO" id="GO:0070840">
    <property type="term" value="F:dynein complex binding"/>
    <property type="evidence" value="ECO:0007669"/>
    <property type="project" value="UniProtKB-UniRule"/>
</dbReference>
<dbReference type="GO" id="GO:0005874">
    <property type="term" value="C:microtubule"/>
    <property type="evidence" value="ECO:0007669"/>
    <property type="project" value="UniProtKB-KW"/>
</dbReference>
<keyword evidence="8 11" id="KW-0175">Coiled coil</keyword>
<keyword evidence="9 11" id="KW-0206">Cytoskeleton</keyword>
<keyword evidence="3 12" id="KW-0853">WD repeat</keyword>
<dbReference type="GO" id="GO:0005737">
    <property type="term" value="C:cytoplasm"/>
    <property type="evidence" value="ECO:0007669"/>
    <property type="project" value="UniProtKB-UniRule"/>
</dbReference>
<keyword evidence="2 11" id="KW-0963">Cytoplasm</keyword>
<dbReference type="OrthoDB" id="202197at2759"/>
<dbReference type="Pfam" id="PF00400">
    <property type="entry name" value="WD40"/>
    <property type="match status" value="7"/>
</dbReference>
<evidence type="ECO:0000313" key="13">
    <source>
        <dbReference type="EMBL" id="KAG5187876.1"/>
    </source>
</evidence>
<dbReference type="GO" id="GO:0051012">
    <property type="term" value="P:microtubule sliding"/>
    <property type="evidence" value="ECO:0007669"/>
    <property type="project" value="UniProtKB-UniRule"/>
</dbReference>
<organism evidence="13 14">
    <name type="scientific">Tribonema minus</name>
    <dbReference type="NCBI Taxonomy" id="303371"/>
    <lineage>
        <taxon>Eukaryota</taxon>
        <taxon>Sar</taxon>
        <taxon>Stramenopiles</taxon>
        <taxon>Ochrophyta</taxon>
        <taxon>PX clade</taxon>
        <taxon>Xanthophyceae</taxon>
        <taxon>Tribonematales</taxon>
        <taxon>Tribonemataceae</taxon>
        <taxon>Tribonema</taxon>
    </lineage>
</organism>
<evidence type="ECO:0000256" key="2">
    <source>
        <dbReference type="ARBA" id="ARBA00022490"/>
    </source>
</evidence>
<dbReference type="CDD" id="cd00200">
    <property type="entry name" value="WD40"/>
    <property type="match status" value="1"/>
</dbReference>
<feature type="repeat" description="WD" evidence="12">
    <location>
        <begin position="413"/>
        <end position="447"/>
    </location>
</feature>
<comment type="caution">
    <text evidence="13">The sequence shown here is derived from an EMBL/GenBank/DDBJ whole genome shotgun (WGS) entry which is preliminary data.</text>
</comment>
<dbReference type="Gene3D" id="2.130.10.10">
    <property type="entry name" value="YVTN repeat-like/Quinoprotein amine dehydrogenase"/>
    <property type="match status" value="1"/>
</dbReference>
<feature type="repeat" description="WD" evidence="12">
    <location>
        <begin position="346"/>
        <end position="360"/>
    </location>
</feature>
<dbReference type="PROSITE" id="PS50294">
    <property type="entry name" value="WD_REPEATS_REGION"/>
    <property type="match status" value="4"/>
</dbReference>
<dbReference type="InterPro" id="IPR015943">
    <property type="entry name" value="WD40/YVTN_repeat-like_dom_sf"/>
</dbReference>
<dbReference type="PRINTS" id="PR00320">
    <property type="entry name" value="GPROTEINBRPT"/>
</dbReference>
<feature type="repeat" description="WD" evidence="12">
    <location>
        <begin position="109"/>
        <end position="150"/>
    </location>
</feature>
<reference evidence="13" key="1">
    <citation type="submission" date="2021-02" db="EMBL/GenBank/DDBJ databases">
        <title>First Annotated Genome of the Yellow-green Alga Tribonema minus.</title>
        <authorList>
            <person name="Mahan K.M."/>
        </authorList>
    </citation>
    <scope>NUCLEOTIDE SEQUENCE</scope>
    <source>
        <strain evidence="13">UTEX B ZZ1240</strain>
    </source>
</reference>
<evidence type="ECO:0000256" key="12">
    <source>
        <dbReference type="PROSITE-ProRule" id="PRU00221"/>
    </source>
</evidence>
<dbReference type="SMART" id="SM00320">
    <property type="entry name" value="WD40"/>
    <property type="match status" value="7"/>
</dbReference>
<dbReference type="GO" id="GO:0000132">
    <property type="term" value="P:establishment of mitotic spindle orientation"/>
    <property type="evidence" value="ECO:0007669"/>
    <property type="project" value="UniProtKB-UniRule"/>
</dbReference>
<keyword evidence="4 11" id="KW-0132">Cell division</keyword>
<dbReference type="SUPFAM" id="SSF50978">
    <property type="entry name" value="WD40 repeat-like"/>
    <property type="match status" value="1"/>
</dbReference>
<comment type="function">
    <text evidence="11">Positively regulates the activity of the minus-end directed microtubule motor protein dynein. May enhance dynein-mediated microtubule sliding by targeting dynein to the microtubule plus end. Required for several dynein- and microtubule-dependent processes.</text>
</comment>
<dbReference type="InterPro" id="IPR036322">
    <property type="entry name" value="WD40_repeat_dom_sf"/>
</dbReference>
<dbReference type="PROSITE" id="PS50082">
    <property type="entry name" value="WD_REPEATS_2"/>
    <property type="match status" value="6"/>
</dbReference>
<keyword evidence="5 11" id="KW-0493">Microtubule</keyword>
<protein>
    <recommendedName>
        <fullName evidence="11">Lissencephaly-1 homolog</fullName>
    </recommendedName>
</protein>
<dbReference type="InterPro" id="IPR020472">
    <property type="entry name" value="WD40_PAC1"/>
</dbReference>
<evidence type="ECO:0000256" key="4">
    <source>
        <dbReference type="ARBA" id="ARBA00022618"/>
    </source>
</evidence>
<sequence>MVLTAKQRQDLDAAILEYLCGRGDAFATSVSAFAADAGLEVPAQPAAGPGLLEKKWTSVVRLQRKVLDLEAKLAAMVSEQSSAGGAQRPGREKAAGARLLPRAPAKHLLAGHRSSVTAVAMHPVYSLVASASEDASVRIWDLETGELEKTLKGHTNVVQGLAFSPDGALLASCSADVSVKLWNCADGTYECTRTLRGHDHTVSAVAWLRAPGSAGAGEGAHLASCGRDQTIRLWDATTGYCVGTLSGHDAWVRSVAAARSGGGDSAAGGGAQLLASGGNDAVVRVWTVGVGGGGGSGAVVAKCAYELRGHTHVVESVAFSSAAADRALATAAAAAAGRGGGGAQHVVSGSRDKTVRVWSLPAGGACIATFGEHSNWVRQVAFHPCGAYALSCSDDRSVRVFDLKTCRCVRALEDAHAHFVTSLAMHDAAPYLATGGVDKAVHVWECH</sequence>
<evidence type="ECO:0000256" key="1">
    <source>
        <dbReference type="ARBA" id="ARBA00022448"/>
    </source>
</evidence>
<feature type="repeat" description="WD" evidence="12">
    <location>
        <begin position="151"/>
        <end position="183"/>
    </location>
</feature>
<dbReference type="HAMAP" id="MF_03141">
    <property type="entry name" value="lis1"/>
    <property type="match status" value="1"/>
</dbReference>
<dbReference type="PANTHER" id="PTHR19848:SF8">
    <property type="entry name" value="F-BOX AND WD REPEAT DOMAIN CONTAINING 7"/>
    <property type="match status" value="1"/>
</dbReference>
<dbReference type="Gene3D" id="1.20.960.30">
    <property type="match status" value="1"/>
</dbReference>
<dbReference type="Proteomes" id="UP000664859">
    <property type="component" value="Unassembled WGS sequence"/>
</dbReference>
<dbReference type="InterPro" id="IPR037190">
    <property type="entry name" value="LIS1_N"/>
</dbReference>
<accession>A0A835Z701</accession>
<dbReference type="GO" id="GO:0005875">
    <property type="term" value="C:microtubule associated complex"/>
    <property type="evidence" value="ECO:0007669"/>
    <property type="project" value="UniProtKB-UniRule"/>
</dbReference>
<dbReference type="InterPro" id="IPR001680">
    <property type="entry name" value="WD40_rpt"/>
</dbReference>
<keyword evidence="1 11" id="KW-0813">Transport</keyword>
<dbReference type="InterPro" id="IPR019775">
    <property type="entry name" value="WD40_repeat_CS"/>
</dbReference>
<dbReference type="GO" id="GO:0051301">
    <property type="term" value="P:cell division"/>
    <property type="evidence" value="ECO:0007669"/>
    <property type="project" value="UniProtKB-KW"/>
</dbReference>
<dbReference type="PANTHER" id="PTHR19848">
    <property type="entry name" value="WD40 REPEAT PROTEIN"/>
    <property type="match status" value="1"/>
</dbReference>
<evidence type="ECO:0000256" key="8">
    <source>
        <dbReference type="ARBA" id="ARBA00023054"/>
    </source>
</evidence>
<dbReference type="PROSITE" id="PS00678">
    <property type="entry name" value="WD_REPEATS_1"/>
    <property type="match status" value="3"/>
</dbReference>
<evidence type="ECO:0000256" key="6">
    <source>
        <dbReference type="ARBA" id="ARBA00022737"/>
    </source>
</evidence>
<evidence type="ECO:0000256" key="10">
    <source>
        <dbReference type="ARBA" id="ARBA00023306"/>
    </source>
</evidence>
<dbReference type="EMBL" id="JAFCMP010000080">
    <property type="protein sequence ID" value="KAG5187876.1"/>
    <property type="molecule type" value="Genomic_DNA"/>
</dbReference>
<keyword evidence="6" id="KW-0677">Repeat</keyword>
<gene>
    <name evidence="13" type="ORF">JKP88DRAFT_206873</name>
</gene>
<feature type="repeat" description="WD" evidence="12">
    <location>
        <begin position="370"/>
        <end position="411"/>
    </location>
</feature>
<evidence type="ECO:0000256" key="3">
    <source>
        <dbReference type="ARBA" id="ARBA00022574"/>
    </source>
</evidence>
<keyword evidence="10 11" id="KW-0131">Cell cycle</keyword>
<comment type="similarity">
    <text evidence="11">Belongs to the WD repeat LIS1/nudF family.</text>
</comment>
<evidence type="ECO:0000256" key="5">
    <source>
        <dbReference type="ARBA" id="ARBA00022701"/>
    </source>
</evidence>
<dbReference type="GO" id="GO:0005813">
    <property type="term" value="C:centrosome"/>
    <property type="evidence" value="ECO:0007669"/>
    <property type="project" value="UniProtKB-SubCell"/>
</dbReference>
<evidence type="ECO:0000256" key="7">
    <source>
        <dbReference type="ARBA" id="ARBA00022776"/>
    </source>
</evidence>
<keyword evidence="14" id="KW-1185">Reference proteome</keyword>
<dbReference type="SUPFAM" id="SSF109925">
    <property type="entry name" value="Lissencephaly-1 protein (Lis-1, PAF-AH alpha) N-terminal domain"/>
    <property type="match status" value="1"/>
</dbReference>
<evidence type="ECO:0000313" key="14">
    <source>
        <dbReference type="Proteomes" id="UP000664859"/>
    </source>
</evidence>
<proteinExistence type="inferred from homology"/>
<dbReference type="InterPro" id="IPR017252">
    <property type="entry name" value="Dynein_regulator_LIS1"/>
</dbReference>
<keyword evidence="7 11" id="KW-0498">Mitosis</keyword>
<comment type="subcellular location">
    <subcellularLocation>
        <location evidence="11">Cytoplasm</location>
        <location evidence="11">Cytoskeleton</location>
    </subcellularLocation>
    <subcellularLocation>
        <location evidence="11">Cytoplasm</location>
        <location evidence="11">Cytoskeleton</location>
        <location evidence="11">Microtubule organizing center</location>
        <location evidence="11">Centrosome</location>
    </subcellularLocation>
    <text evidence="11">Localizes to the plus end of microtubules and to the centrosome.</text>
</comment>
<name>A0A835Z701_9STRA</name>
<feature type="repeat" description="WD" evidence="12">
    <location>
        <begin position="195"/>
        <end position="244"/>
    </location>
</feature>
<evidence type="ECO:0000256" key="9">
    <source>
        <dbReference type="ARBA" id="ARBA00023212"/>
    </source>
</evidence>